<sequence>MTTTPWQVLEAMTRSDATAPRLTFYDRSDEPTRGERIELSAKVLTNWVSKAANLLTEEFDVEADTRVGINLPAAHWRTAYWCLAAWSLGACVEFSDSDAGTFADEDGLDVLVTSVPSPDFGGDQVVVTLAMLARGAAVEVPAGALDEARELSTYADLFVPFDEPAGGAVAWVAGDEQVTFRDLVTPDGTGERRFLAGADPTQMLRCWVGGGSVVIVRGDADPVELDTLLAQEGVQRD</sequence>
<protein>
    <submittedName>
        <fullName evidence="1">TIGR03089 family protein</fullName>
    </submittedName>
</protein>
<dbReference type="InterPro" id="IPR017523">
    <property type="entry name" value="Rv3268"/>
</dbReference>
<dbReference type="EMBL" id="CP043031">
    <property type="protein sequence ID" value="QEH93727.1"/>
    <property type="molecule type" value="Genomic_DNA"/>
</dbReference>
<dbReference type="Proteomes" id="UP000323565">
    <property type="component" value="Chromosome"/>
</dbReference>
<dbReference type="SUPFAM" id="SSF56801">
    <property type="entry name" value="Acetyl-CoA synthetase-like"/>
    <property type="match status" value="1"/>
</dbReference>
<keyword evidence="2" id="KW-1185">Reference proteome</keyword>
<dbReference type="NCBIfam" id="TIGR03089">
    <property type="entry name" value="TIGR03089 family protein"/>
    <property type="match status" value="1"/>
</dbReference>
<organism evidence="1 2">
    <name type="scientific">Dermacoccus abyssi</name>
    <dbReference type="NCBI Taxonomy" id="322596"/>
    <lineage>
        <taxon>Bacteria</taxon>
        <taxon>Bacillati</taxon>
        <taxon>Actinomycetota</taxon>
        <taxon>Actinomycetes</taxon>
        <taxon>Micrococcales</taxon>
        <taxon>Dermacoccaceae</taxon>
        <taxon>Dermacoccus</taxon>
    </lineage>
</organism>
<evidence type="ECO:0000313" key="1">
    <source>
        <dbReference type="EMBL" id="QEH93727.1"/>
    </source>
</evidence>
<name>A0ABX5Z9T2_9MICO</name>
<gene>
    <name evidence="1" type="ORF">FV141_09440</name>
</gene>
<evidence type="ECO:0000313" key="2">
    <source>
        <dbReference type="Proteomes" id="UP000323565"/>
    </source>
</evidence>
<proteinExistence type="predicted"/>
<accession>A0ABX5Z9T2</accession>
<reference evidence="1 2" key="1">
    <citation type="submission" date="2019-08" db="EMBL/GenBank/DDBJ databases">
        <title>Dermacoccus abyssi strain HZAU 226, whole genome Nanopore sequencing project.</title>
        <authorList>
            <person name="Guo A."/>
            <person name="Zhang X."/>
            <person name="Ruan Y."/>
            <person name="Liu W."/>
            <person name="Chen Q."/>
            <person name="Gu L."/>
        </authorList>
    </citation>
    <scope>NUCLEOTIDE SEQUENCE [LARGE SCALE GENOMIC DNA]</scope>
    <source>
        <strain evidence="1 2">HZAU 226</strain>
    </source>
</reference>